<dbReference type="Proteomes" id="UP000215914">
    <property type="component" value="Chromosome 5"/>
</dbReference>
<dbReference type="InParanoid" id="A0A251UT87"/>
<dbReference type="AlphaFoldDB" id="A0A251UT87"/>
<keyword evidence="3" id="KW-1185">Reference proteome</keyword>
<reference evidence="2" key="2">
    <citation type="submission" date="2017-02" db="EMBL/GenBank/DDBJ databases">
        <title>Sunflower complete genome.</title>
        <authorList>
            <person name="Langlade N."/>
            <person name="Munos S."/>
        </authorList>
    </citation>
    <scope>NUCLEOTIDE SEQUENCE [LARGE SCALE GENOMIC DNA]</scope>
    <source>
        <tissue evidence="2">Leaves</tissue>
    </source>
</reference>
<dbReference type="Gramene" id="mRNA:HanXRQr2_Chr05g0234771">
    <property type="protein sequence ID" value="mRNA:HanXRQr2_Chr05g0234771"/>
    <property type="gene ID" value="HanXRQr2_Chr05g0234771"/>
</dbReference>
<dbReference type="EMBL" id="CM007894">
    <property type="protein sequence ID" value="OTG26597.1"/>
    <property type="molecule type" value="Genomic_DNA"/>
</dbReference>
<evidence type="ECO:0000313" key="2">
    <source>
        <dbReference type="EMBL" id="OTG26597.1"/>
    </source>
</evidence>
<reference evidence="1 3" key="1">
    <citation type="journal article" date="2017" name="Nature">
        <title>The sunflower genome provides insights into oil metabolism, flowering and Asterid evolution.</title>
        <authorList>
            <person name="Badouin H."/>
            <person name="Gouzy J."/>
            <person name="Grassa C.J."/>
            <person name="Murat F."/>
            <person name="Staton S.E."/>
            <person name="Cottret L."/>
            <person name="Lelandais-Briere C."/>
            <person name="Owens G.L."/>
            <person name="Carrere S."/>
            <person name="Mayjonade B."/>
            <person name="Legrand L."/>
            <person name="Gill N."/>
            <person name="Kane N.C."/>
            <person name="Bowers J.E."/>
            <person name="Hubner S."/>
            <person name="Bellec A."/>
            <person name="Berard A."/>
            <person name="Berges H."/>
            <person name="Blanchet N."/>
            <person name="Boniface M.C."/>
            <person name="Brunel D."/>
            <person name="Catrice O."/>
            <person name="Chaidir N."/>
            <person name="Claudel C."/>
            <person name="Donnadieu C."/>
            <person name="Faraut T."/>
            <person name="Fievet G."/>
            <person name="Helmstetter N."/>
            <person name="King M."/>
            <person name="Knapp S.J."/>
            <person name="Lai Z."/>
            <person name="Le Paslier M.C."/>
            <person name="Lippi Y."/>
            <person name="Lorenzon L."/>
            <person name="Mandel J.R."/>
            <person name="Marage G."/>
            <person name="Marchand G."/>
            <person name="Marquand E."/>
            <person name="Bret-Mestries E."/>
            <person name="Morien E."/>
            <person name="Nambeesan S."/>
            <person name="Nguyen T."/>
            <person name="Pegot-Espagnet P."/>
            <person name="Pouilly N."/>
            <person name="Raftis F."/>
            <person name="Sallet E."/>
            <person name="Schiex T."/>
            <person name="Thomas J."/>
            <person name="Vandecasteele C."/>
            <person name="Vares D."/>
            <person name="Vear F."/>
            <person name="Vautrin S."/>
            <person name="Crespi M."/>
            <person name="Mangin B."/>
            <person name="Burke J.M."/>
            <person name="Salse J."/>
            <person name="Munos S."/>
            <person name="Vincourt P."/>
            <person name="Rieseberg L.H."/>
            <person name="Langlade N.B."/>
        </authorList>
    </citation>
    <scope>NUCLEOTIDE SEQUENCE [LARGE SCALE GENOMIC DNA]</scope>
    <source>
        <strain evidence="3">cv. SF193</strain>
        <tissue evidence="1">Leaves</tissue>
    </source>
</reference>
<organism evidence="2 3">
    <name type="scientific">Helianthus annuus</name>
    <name type="common">Common sunflower</name>
    <dbReference type="NCBI Taxonomy" id="4232"/>
    <lineage>
        <taxon>Eukaryota</taxon>
        <taxon>Viridiplantae</taxon>
        <taxon>Streptophyta</taxon>
        <taxon>Embryophyta</taxon>
        <taxon>Tracheophyta</taxon>
        <taxon>Spermatophyta</taxon>
        <taxon>Magnoliopsida</taxon>
        <taxon>eudicotyledons</taxon>
        <taxon>Gunneridae</taxon>
        <taxon>Pentapetalae</taxon>
        <taxon>asterids</taxon>
        <taxon>campanulids</taxon>
        <taxon>Asterales</taxon>
        <taxon>Asteraceae</taxon>
        <taxon>Asteroideae</taxon>
        <taxon>Heliantheae alliance</taxon>
        <taxon>Heliantheae</taxon>
        <taxon>Helianthus</taxon>
    </lineage>
</organism>
<proteinExistence type="predicted"/>
<name>A0A251UT87_HELAN</name>
<accession>A0A251UT87</accession>
<protein>
    <submittedName>
        <fullName evidence="2">Uncharacterized protein</fullName>
    </submittedName>
</protein>
<reference evidence="1" key="3">
    <citation type="submission" date="2020-06" db="EMBL/GenBank/DDBJ databases">
        <title>Helianthus annuus Genome sequencing and assembly Release 2.</title>
        <authorList>
            <person name="Gouzy J."/>
            <person name="Langlade N."/>
            <person name="Munos S."/>
        </authorList>
    </citation>
    <scope>NUCLEOTIDE SEQUENCE</scope>
    <source>
        <tissue evidence="1">Leaves</tissue>
    </source>
</reference>
<dbReference type="EMBL" id="MNCJ02000320">
    <property type="protein sequence ID" value="KAF5807535.1"/>
    <property type="molecule type" value="Genomic_DNA"/>
</dbReference>
<evidence type="ECO:0000313" key="3">
    <source>
        <dbReference type="Proteomes" id="UP000215914"/>
    </source>
</evidence>
<sequence length="93" mass="11028">MHQTLESRFVHREREREREADLVVLAEEHRQSKDLRYRCHVQWRWCARGHPSIRMAEAALLTLIVGLSMSKICPSYRIADGLYFWSANLCVNE</sequence>
<gene>
    <name evidence="2" type="ORF">HannXRQ_Chr05g0160391</name>
    <name evidence="1" type="ORF">HanXRQr2_Chr05g0234771</name>
</gene>
<evidence type="ECO:0000313" key="1">
    <source>
        <dbReference type="EMBL" id="KAF5807535.1"/>
    </source>
</evidence>